<dbReference type="GO" id="GO:0016020">
    <property type="term" value="C:membrane"/>
    <property type="evidence" value="ECO:0007669"/>
    <property type="project" value="UniProtKB-SubCell"/>
</dbReference>
<feature type="domain" description="Cytochrome oxidase subunit II transmembrane region profile" evidence="3">
    <location>
        <begin position="1"/>
        <end position="27"/>
    </location>
</feature>
<evidence type="ECO:0000313" key="4">
    <source>
        <dbReference type="EMBL" id="GMR41457.1"/>
    </source>
</evidence>
<dbReference type="AlphaFoldDB" id="A0AAN4ZND9"/>
<evidence type="ECO:0000259" key="3">
    <source>
        <dbReference type="PROSITE" id="PS50999"/>
    </source>
</evidence>
<dbReference type="EMBL" id="BTRK01000003">
    <property type="protein sequence ID" value="GMR41457.1"/>
    <property type="molecule type" value="Genomic_DNA"/>
</dbReference>
<reference evidence="5" key="1">
    <citation type="submission" date="2022-10" db="EMBL/GenBank/DDBJ databases">
        <title>Genome assembly of Pristionchus species.</title>
        <authorList>
            <person name="Yoshida K."/>
            <person name="Sommer R.J."/>
        </authorList>
    </citation>
    <scope>NUCLEOTIDE SEQUENCE [LARGE SCALE GENOMIC DNA]</scope>
    <source>
        <strain evidence="5">RS5460</strain>
    </source>
</reference>
<evidence type="ECO:0000256" key="2">
    <source>
        <dbReference type="SAM" id="SignalP"/>
    </source>
</evidence>
<name>A0AAN4ZND9_9BILA</name>
<feature type="non-terminal residue" evidence="4">
    <location>
        <position position="79"/>
    </location>
</feature>
<keyword evidence="2" id="KW-0732">Signal</keyword>
<protein>
    <recommendedName>
        <fullName evidence="3">Cytochrome oxidase subunit II transmembrane region profile domain-containing protein</fullName>
    </recommendedName>
</protein>
<gene>
    <name evidence="4" type="ORF">PMAYCL1PPCAC_11652</name>
</gene>
<dbReference type="GO" id="GO:0022900">
    <property type="term" value="P:electron transport chain"/>
    <property type="evidence" value="ECO:0007669"/>
    <property type="project" value="InterPro"/>
</dbReference>
<evidence type="ECO:0000313" key="5">
    <source>
        <dbReference type="Proteomes" id="UP001328107"/>
    </source>
</evidence>
<feature type="signal peptide" evidence="2">
    <location>
        <begin position="1"/>
        <end position="18"/>
    </location>
</feature>
<comment type="subcellular location">
    <subcellularLocation>
        <location evidence="1">Membrane</location>
        <topology evidence="1">Multi-pass membrane protein</topology>
    </subcellularLocation>
</comment>
<proteinExistence type="predicted"/>
<keyword evidence="5" id="KW-1185">Reference proteome</keyword>
<dbReference type="PROSITE" id="PS50999">
    <property type="entry name" value="COX2_TM"/>
    <property type="match status" value="1"/>
</dbReference>
<dbReference type="InterPro" id="IPR011759">
    <property type="entry name" value="Cyt_c_oxidase_su2_TM_dom"/>
</dbReference>
<sequence>WVVLPLLFLLIVAAPSYREDYLDAVNYDDDYPIASPCEKVQCTEPCPRKKTCHWGAVVLTGRRGDHRLMIFIPTHVHSS</sequence>
<organism evidence="4 5">
    <name type="scientific">Pristionchus mayeri</name>
    <dbReference type="NCBI Taxonomy" id="1317129"/>
    <lineage>
        <taxon>Eukaryota</taxon>
        <taxon>Metazoa</taxon>
        <taxon>Ecdysozoa</taxon>
        <taxon>Nematoda</taxon>
        <taxon>Chromadorea</taxon>
        <taxon>Rhabditida</taxon>
        <taxon>Rhabditina</taxon>
        <taxon>Diplogasteromorpha</taxon>
        <taxon>Diplogasteroidea</taxon>
        <taxon>Neodiplogasteridae</taxon>
        <taxon>Pristionchus</taxon>
    </lineage>
</organism>
<feature type="non-terminal residue" evidence="4">
    <location>
        <position position="1"/>
    </location>
</feature>
<evidence type="ECO:0000256" key="1">
    <source>
        <dbReference type="ARBA" id="ARBA00004141"/>
    </source>
</evidence>
<comment type="caution">
    <text evidence="4">The sequence shown here is derived from an EMBL/GenBank/DDBJ whole genome shotgun (WGS) entry which is preliminary data.</text>
</comment>
<feature type="chain" id="PRO_5043038158" description="Cytochrome oxidase subunit II transmembrane region profile domain-containing protein" evidence="2">
    <location>
        <begin position="19"/>
        <end position="79"/>
    </location>
</feature>
<accession>A0AAN4ZND9</accession>
<dbReference type="Proteomes" id="UP001328107">
    <property type="component" value="Unassembled WGS sequence"/>
</dbReference>